<evidence type="ECO:0000313" key="5">
    <source>
        <dbReference type="Proteomes" id="UP000032427"/>
    </source>
</evidence>
<evidence type="ECO:0000313" key="4">
    <source>
        <dbReference type="EMBL" id="CED71938.1"/>
    </source>
</evidence>
<dbReference type="KEGG" id="awd:AWOD_I_1873"/>
<dbReference type="PROSITE" id="PS50885">
    <property type="entry name" value="HAMP"/>
    <property type="match status" value="1"/>
</dbReference>
<gene>
    <name evidence="4" type="ORF">AWOD_I_1873</name>
</gene>
<dbReference type="STRING" id="80852.AWOD_I_1873"/>
<feature type="domain" description="HD-GYP" evidence="3">
    <location>
        <begin position="301"/>
        <end position="512"/>
    </location>
</feature>
<dbReference type="PANTHER" id="PTHR45228:SF5">
    <property type="entry name" value="CYCLIC DI-GMP PHOSPHODIESTERASE VC_1348-RELATED"/>
    <property type="match status" value="1"/>
</dbReference>
<dbReference type="Gene3D" id="6.10.340.10">
    <property type="match status" value="1"/>
</dbReference>
<dbReference type="CDD" id="cd06225">
    <property type="entry name" value="HAMP"/>
    <property type="match status" value="1"/>
</dbReference>
<dbReference type="EMBL" id="LN554846">
    <property type="protein sequence ID" value="CED71938.1"/>
    <property type="molecule type" value="Genomic_DNA"/>
</dbReference>
<feature type="transmembrane region" description="Helical" evidence="1">
    <location>
        <begin position="181"/>
        <end position="207"/>
    </location>
</feature>
<feature type="transmembrane region" description="Helical" evidence="1">
    <location>
        <begin position="227"/>
        <end position="246"/>
    </location>
</feature>
<dbReference type="Pfam" id="PF20970">
    <property type="entry name" value="MASE10"/>
    <property type="match status" value="1"/>
</dbReference>
<dbReference type="PROSITE" id="PS51832">
    <property type="entry name" value="HD_GYP"/>
    <property type="match status" value="1"/>
</dbReference>
<dbReference type="InterPro" id="IPR052020">
    <property type="entry name" value="Cyclic_di-GMP/3'3'-cGAMP_PDE"/>
</dbReference>
<proteinExistence type="predicted"/>
<dbReference type="InterPro" id="IPR003607">
    <property type="entry name" value="HD/PDEase_dom"/>
</dbReference>
<keyword evidence="1" id="KW-0472">Membrane</keyword>
<dbReference type="SUPFAM" id="SSF109604">
    <property type="entry name" value="HD-domain/PDEase-like"/>
    <property type="match status" value="1"/>
</dbReference>
<feature type="transmembrane region" description="Helical" evidence="1">
    <location>
        <begin position="6"/>
        <end position="29"/>
    </location>
</feature>
<dbReference type="Proteomes" id="UP000032427">
    <property type="component" value="Chromosome 1"/>
</dbReference>
<name>A0A090IRG7_9GAMM</name>
<dbReference type="InterPro" id="IPR048440">
    <property type="entry name" value="MASE10"/>
</dbReference>
<feature type="transmembrane region" description="Helical" evidence="1">
    <location>
        <begin position="101"/>
        <end position="121"/>
    </location>
</feature>
<protein>
    <submittedName>
        <fullName evidence="4">Putative metal dependent phosphohydrolase</fullName>
    </submittedName>
</protein>
<keyword evidence="1" id="KW-0812">Transmembrane</keyword>
<feature type="transmembrane region" description="Helical" evidence="1">
    <location>
        <begin position="69"/>
        <end position="89"/>
    </location>
</feature>
<accession>A0A090IRG7</accession>
<keyword evidence="5" id="KW-1185">Reference proteome</keyword>
<dbReference type="HOGENOM" id="CLU_044477_0_0_6"/>
<dbReference type="AlphaFoldDB" id="A0A090IRG7"/>
<dbReference type="InterPro" id="IPR003660">
    <property type="entry name" value="HAMP_dom"/>
</dbReference>
<dbReference type="SMART" id="SM00471">
    <property type="entry name" value="HDc"/>
    <property type="match status" value="1"/>
</dbReference>
<sequence length="513" mass="57961">MRVKLIQQIIILRVYLTNVTIVLIINEGCMINYQLNKKNISGLYGIGAIVFIFYGIFVCPFIESLPKKVIFVEVGLTFLAMLLVRFFIFIPNSLLNKASPIVKEIVNFTLFGILLSIFMGVNHEFPIESNLKVIFGMVILGVFTGIISEQLTLIERYQHMSDSPYLNTQLHGERESIIQQFMFLMILLVIALTTTLVMVAVKDLFWLEEQPERFFNGEGKISIIKEFIFISTILFLYTFSIVFLWGKKLSVVLRSKENALNEVSLGSMSTRIPIYNHDEFGVLGSLTNNMLSNLEKNKIELQQTRDSAIVGLSALAESRDNETGAHILRTQKYIKSLALDLQTLPSHSSLLSDEYIDLLYKSAPLHDVGKVGIPDNILLKPGKLTDDEFETMKQHPMIGAQALSIAESQMEGDSSFLMLAKEIALTHHEKWDGSGYPQKLEGEDIPLSGRLMALADVYDALISKRVYKPGFSHEKARGIILEGKGTHFDPQIVEAFMRVEDEFKAIAKQYQDK</sequence>
<keyword evidence="1" id="KW-1133">Transmembrane helix</keyword>
<organism evidence="4 5">
    <name type="scientific">Aliivibrio wodanis</name>
    <dbReference type="NCBI Taxonomy" id="80852"/>
    <lineage>
        <taxon>Bacteria</taxon>
        <taxon>Pseudomonadati</taxon>
        <taxon>Pseudomonadota</taxon>
        <taxon>Gammaproteobacteria</taxon>
        <taxon>Vibrionales</taxon>
        <taxon>Vibrionaceae</taxon>
        <taxon>Aliivibrio</taxon>
    </lineage>
</organism>
<evidence type="ECO:0000256" key="1">
    <source>
        <dbReference type="SAM" id="Phobius"/>
    </source>
</evidence>
<feature type="transmembrane region" description="Helical" evidence="1">
    <location>
        <begin position="41"/>
        <end position="63"/>
    </location>
</feature>
<dbReference type="Gene3D" id="1.10.3210.10">
    <property type="entry name" value="Hypothetical protein af1432"/>
    <property type="match status" value="1"/>
</dbReference>
<dbReference type="CDD" id="cd00077">
    <property type="entry name" value="HDc"/>
    <property type="match status" value="1"/>
</dbReference>
<dbReference type="Pfam" id="PF13487">
    <property type="entry name" value="HD_5"/>
    <property type="match status" value="1"/>
</dbReference>
<feature type="domain" description="HAMP" evidence="2">
    <location>
        <begin position="258"/>
        <end position="299"/>
    </location>
</feature>
<reference evidence="5" key="1">
    <citation type="submission" date="2014-09" db="EMBL/GenBank/DDBJ databases">
        <authorList>
            <person name="Hjerde E."/>
        </authorList>
    </citation>
    <scope>NUCLEOTIDE SEQUENCE [LARGE SCALE GENOMIC DNA]</scope>
    <source>
        <strain evidence="5">06/09/139</strain>
    </source>
</reference>
<dbReference type="InterPro" id="IPR037522">
    <property type="entry name" value="HD_GYP_dom"/>
</dbReference>
<dbReference type="PATRIC" id="fig|80852.17.peg.1937"/>
<dbReference type="GO" id="GO:0007165">
    <property type="term" value="P:signal transduction"/>
    <property type="evidence" value="ECO:0007669"/>
    <property type="project" value="InterPro"/>
</dbReference>
<dbReference type="GO" id="GO:0008081">
    <property type="term" value="F:phosphoric diester hydrolase activity"/>
    <property type="evidence" value="ECO:0007669"/>
    <property type="project" value="UniProtKB-ARBA"/>
</dbReference>
<feature type="transmembrane region" description="Helical" evidence="1">
    <location>
        <begin position="133"/>
        <end position="154"/>
    </location>
</feature>
<keyword evidence="4" id="KW-0378">Hydrolase</keyword>
<dbReference type="GO" id="GO:0016020">
    <property type="term" value="C:membrane"/>
    <property type="evidence" value="ECO:0007669"/>
    <property type="project" value="InterPro"/>
</dbReference>
<evidence type="ECO:0000259" key="3">
    <source>
        <dbReference type="PROSITE" id="PS51832"/>
    </source>
</evidence>
<dbReference type="PANTHER" id="PTHR45228">
    <property type="entry name" value="CYCLIC DI-GMP PHOSPHODIESTERASE TM_0186-RELATED"/>
    <property type="match status" value="1"/>
</dbReference>
<evidence type="ECO:0000259" key="2">
    <source>
        <dbReference type="PROSITE" id="PS50885"/>
    </source>
</evidence>